<feature type="transmembrane region" description="Helical" evidence="8">
    <location>
        <begin position="66"/>
        <end position="93"/>
    </location>
</feature>
<dbReference type="Gene3D" id="3.30.450.40">
    <property type="match status" value="1"/>
</dbReference>
<evidence type="ECO:0000256" key="7">
    <source>
        <dbReference type="ARBA" id="ARBA00023136"/>
    </source>
</evidence>
<dbReference type="SMART" id="SM00387">
    <property type="entry name" value="HATPase_c"/>
    <property type="match status" value="1"/>
</dbReference>
<feature type="transmembrane region" description="Helical" evidence="8">
    <location>
        <begin position="6"/>
        <end position="28"/>
    </location>
</feature>
<dbReference type="InterPro" id="IPR005467">
    <property type="entry name" value="His_kinase_dom"/>
</dbReference>
<dbReference type="InterPro" id="IPR003018">
    <property type="entry name" value="GAF"/>
</dbReference>
<dbReference type="InterPro" id="IPR035965">
    <property type="entry name" value="PAS-like_dom_sf"/>
</dbReference>
<evidence type="ECO:0000256" key="3">
    <source>
        <dbReference type="ARBA" id="ARBA00022553"/>
    </source>
</evidence>
<evidence type="ECO:0000256" key="4">
    <source>
        <dbReference type="ARBA" id="ARBA00022679"/>
    </source>
</evidence>
<evidence type="ECO:0000259" key="10">
    <source>
        <dbReference type="PROSITE" id="PS50112"/>
    </source>
</evidence>
<feature type="transmembrane region" description="Helical" evidence="8">
    <location>
        <begin position="133"/>
        <end position="156"/>
    </location>
</feature>
<dbReference type="EMBL" id="MEUG01000001">
    <property type="protein sequence ID" value="OGC27414.1"/>
    <property type="molecule type" value="Genomic_DNA"/>
</dbReference>
<dbReference type="Pfam" id="PF16927">
    <property type="entry name" value="HisKA_7TM"/>
    <property type="match status" value="1"/>
</dbReference>
<dbReference type="InterPro" id="IPR003661">
    <property type="entry name" value="HisK_dim/P_dom"/>
</dbReference>
<feature type="transmembrane region" description="Helical" evidence="8">
    <location>
        <begin position="100"/>
        <end position="121"/>
    </location>
</feature>
<dbReference type="PANTHER" id="PTHR43047">
    <property type="entry name" value="TWO-COMPONENT HISTIDINE PROTEIN KINASE"/>
    <property type="match status" value="1"/>
</dbReference>
<dbReference type="InterPro" id="IPR003594">
    <property type="entry name" value="HATPase_dom"/>
</dbReference>
<feature type="transmembrane region" description="Helical" evidence="8">
    <location>
        <begin position="40"/>
        <end position="60"/>
    </location>
</feature>
<dbReference type="InterPro" id="IPR000014">
    <property type="entry name" value="PAS"/>
</dbReference>
<gene>
    <name evidence="12" type="ORF">A3K49_00040</name>
</gene>
<dbReference type="InterPro" id="IPR031621">
    <property type="entry name" value="HisKA_7TM"/>
</dbReference>
<dbReference type="GO" id="GO:0009927">
    <property type="term" value="F:histidine phosphotransfer kinase activity"/>
    <property type="evidence" value="ECO:0007669"/>
    <property type="project" value="TreeGrafter"/>
</dbReference>
<keyword evidence="4" id="KW-0808">Transferase</keyword>
<dbReference type="Gene3D" id="1.10.287.130">
    <property type="match status" value="1"/>
</dbReference>
<dbReference type="PROSITE" id="PS50109">
    <property type="entry name" value="HIS_KIN"/>
    <property type="match status" value="1"/>
</dbReference>
<evidence type="ECO:0000313" key="12">
    <source>
        <dbReference type="EMBL" id="OGC27414.1"/>
    </source>
</evidence>
<dbReference type="PRINTS" id="PR00344">
    <property type="entry name" value="BCTRLSENSOR"/>
</dbReference>
<feature type="domain" description="PAC" evidence="11">
    <location>
        <begin position="541"/>
        <end position="593"/>
    </location>
</feature>
<dbReference type="PROSITE" id="PS50113">
    <property type="entry name" value="PAC"/>
    <property type="match status" value="1"/>
</dbReference>
<dbReference type="Proteomes" id="UP000178602">
    <property type="component" value="Unassembled WGS sequence"/>
</dbReference>
<keyword evidence="6" id="KW-0902">Two-component regulatory system</keyword>
<keyword evidence="5" id="KW-0418">Kinase</keyword>
<dbReference type="FunFam" id="1.10.287.130:FF:000001">
    <property type="entry name" value="Two-component sensor histidine kinase"/>
    <property type="match status" value="1"/>
</dbReference>
<dbReference type="Pfam" id="PF00989">
    <property type="entry name" value="PAS"/>
    <property type="match status" value="1"/>
</dbReference>
<dbReference type="CDD" id="cd00082">
    <property type="entry name" value="HisKA"/>
    <property type="match status" value="1"/>
</dbReference>
<dbReference type="InterPro" id="IPR013767">
    <property type="entry name" value="PAS_fold"/>
</dbReference>
<evidence type="ECO:0000313" key="13">
    <source>
        <dbReference type="Proteomes" id="UP000178602"/>
    </source>
</evidence>
<dbReference type="Gene3D" id="3.30.450.20">
    <property type="entry name" value="PAS domain"/>
    <property type="match status" value="1"/>
</dbReference>
<dbReference type="InterPro" id="IPR036890">
    <property type="entry name" value="HATPase_C_sf"/>
</dbReference>
<organism evidence="12 13">
    <name type="scientific">candidate division WOR-1 bacterium RIFOXYC12_FULL_54_18</name>
    <dbReference type="NCBI Taxonomy" id="1802584"/>
    <lineage>
        <taxon>Bacteria</taxon>
        <taxon>Bacillati</taxon>
        <taxon>Saganbacteria</taxon>
    </lineage>
</organism>
<evidence type="ECO:0000256" key="6">
    <source>
        <dbReference type="ARBA" id="ARBA00023012"/>
    </source>
</evidence>
<dbReference type="CDD" id="cd00130">
    <property type="entry name" value="PAS"/>
    <property type="match status" value="1"/>
</dbReference>
<dbReference type="Gene3D" id="3.30.565.10">
    <property type="entry name" value="Histidine kinase-like ATPase, C-terminal domain"/>
    <property type="match status" value="1"/>
</dbReference>
<dbReference type="SMART" id="SM00091">
    <property type="entry name" value="PAS"/>
    <property type="match status" value="1"/>
</dbReference>
<proteinExistence type="predicted"/>
<keyword evidence="8" id="KW-1133">Transmembrane helix</keyword>
<dbReference type="GO" id="GO:0005886">
    <property type="term" value="C:plasma membrane"/>
    <property type="evidence" value="ECO:0007669"/>
    <property type="project" value="TreeGrafter"/>
</dbReference>
<dbReference type="Pfam" id="PF02518">
    <property type="entry name" value="HATPase_c"/>
    <property type="match status" value="1"/>
</dbReference>
<dbReference type="SUPFAM" id="SSF55781">
    <property type="entry name" value="GAF domain-like"/>
    <property type="match status" value="1"/>
</dbReference>
<dbReference type="SUPFAM" id="SSF55874">
    <property type="entry name" value="ATPase domain of HSP90 chaperone/DNA topoisomerase II/histidine kinase"/>
    <property type="match status" value="1"/>
</dbReference>
<dbReference type="PANTHER" id="PTHR43047:SF72">
    <property type="entry name" value="OSMOSENSING HISTIDINE PROTEIN KINASE SLN1"/>
    <property type="match status" value="1"/>
</dbReference>
<comment type="caution">
    <text evidence="12">The sequence shown here is derived from an EMBL/GenBank/DDBJ whole genome shotgun (WGS) entry which is preliminary data.</text>
</comment>
<feature type="transmembrane region" description="Helical" evidence="8">
    <location>
        <begin position="203"/>
        <end position="223"/>
    </location>
</feature>
<evidence type="ECO:0000256" key="1">
    <source>
        <dbReference type="ARBA" id="ARBA00000085"/>
    </source>
</evidence>
<feature type="transmembrane region" description="Helical" evidence="8">
    <location>
        <begin position="177"/>
        <end position="197"/>
    </location>
</feature>
<dbReference type="InterPro" id="IPR029016">
    <property type="entry name" value="GAF-like_dom_sf"/>
</dbReference>
<name>A0A1F4T3Y1_UNCSA</name>
<dbReference type="InterPro" id="IPR004358">
    <property type="entry name" value="Sig_transdc_His_kin-like_C"/>
</dbReference>
<feature type="domain" description="PAS" evidence="10">
    <location>
        <begin position="480"/>
        <end position="519"/>
    </location>
</feature>
<protein>
    <recommendedName>
        <fullName evidence="2">histidine kinase</fullName>
        <ecNumber evidence="2">2.7.13.3</ecNumber>
    </recommendedName>
</protein>
<evidence type="ECO:0000256" key="2">
    <source>
        <dbReference type="ARBA" id="ARBA00012438"/>
    </source>
</evidence>
<dbReference type="Pfam" id="PF13185">
    <property type="entry name" value="GAF_2"/>
    <property type="match status" value="1"/>
</dbReference>
<dbReference type="GO" id="GO:0006355">
    <property type="term" value="P:regulation of DNA-templated transcription"/>
    <property type="evidence" value="ECO:0007669"/>
    <property type="project" value="InterPro"/>
</dbReference>
<dbReference type="FunFam" id="3.30.565.10:FF:000006">
    <property type="entry name" value="Sensor histidine kinase WalK"/>
    <property type="match status" value="1"/>
</dbReference>
<sequence length="817" mass="90888">MSFIEISSLIATVFSTLLVIIIMVIAAGDKTKRTTIIYSLALYILSLGVWSFCVFGLSLPQGINTAFIWIRFLNIAIISIPILFVQVVLLTVGTTKSDNFFLATSYLISLFFFLISPTALFTKGLRLFDFGYFAIPGPLFPVWLIFFVVLVAWGHLRLFIAYRARSSTTHKKNQVKYILLASFVATLGGLSSFPNLIGIKIYPFWTITNSIYALIIAYAILKYRLMELSLVIKKTTAYSIITTGITFVYLAIILTFELLFRSIINGQYSIWMALPAALIIAITFIPMRSYFQEITDQIFFRKTIEYRKVLKDVTHALSSVTDLKVLFRLIDQTIVRVMCIKTASVMLLEEKQNHYVVEKTNGLPKTIEGLALAKDNPLIIHLSETKEPVLLDELREQFSNRHEKEEREKLAEIVKELEGLSAAIAVPAFVKNKLVGILTLGEKMSEEPYSPEDIELISTMAAEAGIAIENAKLYRDIVETKDYLNSIIQNSDDAIFTLDLDGALLTWNTGAEKIFGHPPVFLGKSETREFVGRISAGEEIKALEIGINTKERGRVELLLSCSPIKGAEGKMIGASLILKDISELKKVDQTKREFLSIVSHELRTPLTPIKGYVAILLQGNIGPLEPRQKNALETVLKNANHLQDLIESIIDISRIEAGKPLETEKEPFFLEKMIKESVDNAASLFAARGVAFSFDHGDGNIAVIGDRKKLVRVMDNLLGNALKFTPTGGKVNVVMAREEQSVKISVSDTGIGLDGKNLFKVFERFFQVDSSYTRATGGIGMGLAIAKEVVEAHGGRIWAESEGMGHGSKFIFTLPLS</sequence>
<dbReference type="PROSITE" id="PS50112">
    <property type="entry name" value="PAS"/>
    <property type="match status" value="1"/>
</dbReference>
<keyword evidence="3" id="KW-0597">Phosphoprotein</keyword>
<dbReference type="SMART" id="SM00065">
    <property type="entry name" value="GAF"/>
    <property type="match status" value="1"/>
</dbReference>
<keyword evidence="8" id="KW-0812">Transmembrane</keyword>
<dbReference type="NCBIfam" id="TIGR00229">
    <property type="entry name" value="sensory_box"/>
    <property type="match status" value="1"/>
</dbReference>
<comment type="catalytic activity">
    <reaction evidence="1">
        <text>ATP + protein L-histidine = ADP + protein N-phospho-L-histidine.</text>
        <dbReference type="EC" id="2.7.13.3"/>
    </reaction>
</comment>
<dbReference type="SUPFAM" id="SSF55785">
    <property type="entry name" value="PYP-like sensor domain (PAS domain)"/>
    <property type="match status" value="1"/>
</dbReference>
<feature type="transmembrane region" description="Helical" evidence="8">
    <location>
        <begin position="268"/>
        <end position="291"/>
    </location>
</feature>
<feature type="transmembrane region" description="Helical" evidence="8">
    <location>
        <begin position="235"/>
        <end position="256"/>
    </location>
</feature>
<dbReference type="EC" id="2.7.13.3" evidence="2"/>
<evidence type="ECO:0000259" key="9">
    <source>
        <dbReference type="PROSITE" id="PS50109"/>
    </source>
</evidence>
<evidence type="ECO:0000256" key="8">
    <source>
        <dbReference type="SAM" id="Phobius"/>
    </source>
</evidence>
<reference evidence="12 13" key="1">
    <citation type="journal article" date="2016" name="Nat. Commun.">
        <title>Thousands of microbial genomes shed light on interconnected biogeochemical processes in an aquifer system.</title>
        <authorList>
            <person name="Anantharaman K."/>
            <person name="Brown C.T."/>
            <person name="Hug L.A."/>
            <person name="Sharon I."/>
            <person name="Castelle C.J."/>
            <person name="Probst A.J."/>
            <person name="Thomas B.C."/>
            <person name="Singh A."/>
            <person name="Wilkins M.J."/>
            <person name="Karaoz U."/>
            <person name="Brodie E.L."/>
            <person name="Williams K.H."/>
            <person name="Hubbard S.S."/>
            <person name="Banfield J.F."/>
        </authorList>
    </citation>
    <scope>NUCLEOTIDE SEQUENCE [LARGE SCALE GENOMIC DNA]</scope>
</reference>
<dbReference type="InterPro" id="IPR000700">
    <property type="entry name" value="PAS-assoc_C"/>
</dbReference>
<accession>A0A1F4T3Y1</accession>
<dbReference type="InterPro" id="IPR036097">
    <property type="entry name" value="HisK_dim/P_sf"/>
</dbReference>
<evidence type="ECO:0000259" key="11">
    <source>
        <dbReference type="PROSITE" id="PS50113"/>
    </source>
</evidence>
<dbReference type="SUPFAM" id="SSF47384">
    <property type="entry name" value="Homodimeric domain of signal transducing histidine kinase"/>
    <property type="match status" value="1"/>
</dbReference>
<dbReference type="GO" id="GO:0000155">
    <property type="term" value="F:phosphorelay sensor kinase activity"/>
    <property type="evidence" value="ECO:0007669"/>
    <property type="project" value="InterPro"/>
</dbReference>
<keyword evidence="7 8" id="KW-0472">Membrane</keyword>
<evidence type="ECO:0000256" key="5">
    <source>
        <dbReference type="ARBA" id="ARBA00022777"/>
    </source>
</evidence>
<dbReference type="SMART" id="SM00388">
    <property type="entry name" value="HisKA"/>
    <property type="match status" value="1"/>
</dbReference>
<dbReference type="Pfam" id="PF00512">
    <property type="entry name" value="HisKA"/>
    <property type="match status" value="1"/>
</dbReference>
<dbReference type="AlphaFoldDB" id="A0A1F4T3Y1"/>
<feature type="domain" description="Histidine kinase" evidence="9">
    <location>
        <begin position="597"/>
        <end position="817"/>
    </location>
</feature>